<evidence type="ECO:0000313" key="2">
    <source>
        <dbReference type="EMBL" id="KAK7463260.1"/>
    </source>
</evidence>
<gene>
    <name evidence="2" type="ORF">BaRGS_00038165</name>
</gene>
<comment type="caution">
    <text evidence="2">The sequence shown here is derived from an EMBL/GenBank/DDBJ whole genome shotgun (WGS) entry which is preliminary data.</text>
</comment>
<accession>A0ABD0J6M4</accession>
<proteinExistence type="predicted"/>
<name>A0ABD0J6M4_9CAEN</name>
<dbReference type="Proteomes" id="UP001519460">
    <property type="component" value="Unassembled WGS sequence"/>
</dbReference>
<evidence type="ECO:0000313" key="3">
    <source>
        <dbReference type="Proteomes" id="UP001519460"/>
    </source>
</evidence>
<keyword evidence="3" id="KW-1185">Reference proteome</keyword>
<feature type="region of interest" description="Disordered" evidence="1">
    <location>
        <begin position="1"/>
        <end position="28"/>
    </location>
</feature>
<organism evidence="2 3">
    <name type="scientific">Batillaria attramentaria</name>
    <dbReference type="NCBI Taxonomy" id="370345"/>
    <lineage>
        <taxon>Eukaryota</taxon>
        <taxon>Metazoa</taxon>
        <taxon>Spiralia</taxon>
        <taxon>Lophotrochozoa</taxon>
        <taxon>Mollusca</taxon>
        <taxon>Gastropoda</taxon>
        <taxon>Caenogastropoda</taxon>
        <taxon>Sorbeoconcha</taxon>
        <taxon>Cerithioidea</taxon>
        <taxon>Batillariidae</taxon>
        <taxon>Batillaria</taxon>
    </lineage>
</organism>
<protein>
    <submittedName>
        <fullName evidence="2">Uncharacterized protein</fullName>
    </submittedName>
</protein>
<dbReference type="AlphaFoldDB" id="A0ABD0J6M4"/>
<dbReference type="EMBL" id="JACVVK020000603">
    <property type="protein sequence ID" value="KAK7463260.1"/>
    <property type="molecule type" value="Genomic_DNA"/>
</dbReference>
<reference evidence="2 3" key="1">
    <citation type="journal article" date="2023" name="Sci. Data">
        <title>Genome assembly of the Korean intertidal mud-creeper Batillaria attramentaria.</title>
        <authorList>
            <person name="Patra A.K."/>
            <person name="Ho P.T."/>
            <person name="Jun S."/>
            <person name="Lee S.J."/>
            <person name="Kim Y."/>
            <person name="Won Y.J."/>
        </authorList>
    </citation>
    <scope>NUCLEOTIDE SEQUENCE [LARGE SCALE GENOMIC DNA]</scope>
    <source>
        <strain evidence="2">Wonlab-2016</strain>
    </source>
</reference>
<evidence type="ECO:0000256" key="1">
    <source>
        <dbReference type="SAM" id="MobiDB-lite"/>
    </source>
</evidence>
<sequence>MTNEGTQPYSARDARADGNDEMSPSRTSPGDITLCARCYLPLPPSLWMRFLFGAKLILGLSRINDTGGGDIARVRWRLHPKSVVWNERPRPLRVIVRQGPGTARFVRRKRMPLRYSRLLALSSFPRYPRLVTVREGVCCEKETDCDFPRYRPVLPLSILFCLLTSGDA</sequence>